<organism evidence="10 11">
    <name type="scientific">Sphenodon punctatus</name>
    <name type="common">Tuatara</name>
    <name type="synonym">Hatteria punctata</name>
    <dbReference type="NCBI Taxonomy" id="8508"/>
    <lineage>
        <taxon>Eukaryota</taxon>
        <taxon>Metazoa</taxon>
        <taxon>Chordata</taxon>
        <taxon>Craniata</taxon>
        <taxon>Vertebrata</taxon>
        <taxon>Euteleostomi</taxon>
        <taxon>Lepidosauria</taxon>
        <taxon>Sphenodontia</taxon>
        <taxon>Sphenodontidae</taxon>
        <taxon>Sphenodon</taxon>
    </lineage>
</organism>
<keyword evidence="11" id="KW-1185">Reference proteome</keyword>
<evidence type="ECO:0000256" key="2">
    <source>
        <dbReference type="ARBA" id="ARBA00013278"/>
    </source>
</evidence>
<dbReference type="AlphaFoldDB" id="A0A8D0HU75"/>
<accession>A0A8D0HU75</accession>
<name>A0A8D0HU75_SPHPU</name>
<dbReference type="Pfam" id="PF00168">
    <property type="entry name" value="C2"/>
    <property type="match status" value="1"/>
</dbReference>
<dbReference type="Proteomes" id="UP000694392">
    <property type="component" value="Unplaced"/>
</dbReference>
<dbReference type="PANTHER" id="PTHR10728:SF32">
    <property type="entry name" value="CYTOSOLIC PHOSPHOLIPASE A2 BETA"/>
    <property type="match status" value="1"/>
</dbReference>
<sequence length="644" mass="74250">MTCCYENIKLVVFSLWQTTSPNWLLSVRVIQARNITTNDLLSSSDRYVRLWLPTASKEKVKTKSIKNTEDPVWNESFYFRVQNENILELSVCDKNLVTEDDELLTVLFDIAKVNPENLDIRLGNDLCAEEQDFLQKRKVVVASGLKKVLQLKRDLHKHEVPVIGIMATGGGLRAMSALYGHLLALQELNVLDCVTYIASSSGSTWTLTDLYQNPDWSHQSLKQPINVAKEEMLKSKLNIISIERLKYYHEELKKRVKEGHLASFTALWSLVQEAFLHAKVCTVLHKDDLTILYHGQNPLPFYAVINVKNKHISTFDLREWVEFSPYEVGFQKYGAFIRPEDFDSEFYMGRLVKKLPESRICYLEGIWTNLFSRNLLDGLYWSSNTEEFWIRWAKNMEDKASSDGYTSVFKPPSVSSGKLCEIFNDILTDRPLQGETHNFLRGLEFHKDYEQNKDFAEWKDTALDASPYKLTPMDKSLCLIDIGYFINSSFPPLVKPERNVDLIISLDYNLGNYCLKMASQYCKVQGIPFPQVKLSKEERTSAKECYVFSDEENPDAPVVIHFPLVNDTYRQYKAPGVRRSPSDIAAGEVELDKSKSPYKTIRLTYSEEDFEKLLVLSTYNILNNEDLLLQSLQNAVEKKKKCKH</sequence>
<comment type="subcellular location">
    <subcellularLocation>
        <location evidence="1">Cytoplasm</location>
    </subcellularLocation>
</comment>
<evidence type="ECO:0000259" key="8">
    <source>
        <dbReference type="PROSITE" id="PS50004"/>
    </source>
</evidence>
<comment type="domain">
    <text evidence="7">The N-terminal C2 domain associates with lipid membranes upon calcium binding.</text>
</comment>
<keyword evidence="4 6" id="KW-0378">Hydrolase</keyword>
<dbReference type="GO" id="GO:0005829">
    <property type="term" value="C:cytosol"/>
    <property type="evidence" value="ECO:0007669"/>
    <property type="project" value="TreeGrafter"/>
</dbReference>
<evidence type="ECO:0000313" key="11">
    <source>
        <dbReference type="Proteomes" id="UP000694392"/>
    </source>
</evidence>
<dbReference type="InterPro" id="IPR000008">
    <property type="entry name" value="C2_dom"/>
</dbReference>
<evidence type="ECO:0000256" key="3">
    <source>
        <dbReference type="ARBA" id="ARBA00022490"/>
    </source>
</evidence>
<dbReference type="SMART" id="SM00239">
    <property type="entry name" value="C2"/>
    <property type="match status" value="1"/>
</dbReference>
<dbReference type="EC" id="3.1.1.4" evidence="2 7"/>
<reference evidence="10" key="1">
    <citation type="submission" date="2025-08" db="UniProtKB">
        <authorList>
            <consortium name="Ensembl"/>
        </authorList>
    </citation>
    <scope>IDENTIFICATION</scope>
</reference>
<keyword evidence="7" id="KW-0106">Calcium</keyword>
<evidence type="ECO:0000256" key="6">
    <source>
        <dbReference type="PROSITE-ProRule" id="PRU00555"/>
    </source>
</evidence>
<evidence type="ECO:0000259" key="9">
    <source>
        <dbReference type="PROSITE" id="PS51210"/>
    </source>
</evidence>
<reference evidence="10" key="2">
    <citation type="submission" date="2025-09" db="UniProtKB">
        <authorList>
            <consortium name="Ensembl"/>
        </authorList>
    </citation>
    <scope>IDENTIFICATION</scope>
</reference>
<dbReference type="GO" id="GO:0046475">
    <property type="term" value="P:glycerophospholipid catabolic process"/>
    <property type="evidence" value="ECO:0007669"/>
    <property type="project" value="TreeGrafter"/>
</dbReference>
<dbReference type="Pfam" id="PF01735">
    <property type="entry name" value="PLA2_B"/>
    <property type="match status" value="1"/>
</dbReference>
<dbReference type="Ensembl" id="ENSSPUT00000025696.1">
    <property type="protein sequence ID" value="ENSSPUP00000024093.1"/>
    <property type="gene ID" value="ENSSPUG00000018447.1"/>
</dbReference>
<feature type="domain" description="PLA2c" evidence="9">
    <location>
        <begin position="112"/>
        <end position="644"/>
    </location>
</feature>
<dbReference type="Gene3D" id="2.60.40.150">
    <property type="entry name" value="C2 domain"/>
    <property type="match status" value="1"/>
</dbReference>
<dbReference type="PANTHER" id="PTHR10728">
    <property type="entry name" value="CYTOSOLIC PHOSPHOLIPASE A2"/>
    <property type="match status" value="1"/>
</dbReference>
<evidence type="ECO:0000256" key="1">
    <source>
        <dbReference type="ARBA" id="ARBA00004496"/>
    </source>
</evidence>
<dbReference type="SUPFAM" id="SSF49562">
    <property type="entry name" value="C2 domain (Calcium/lipid-binding domain, CaLB)"/>
    <property type="match status" value="1"/>
</dbReference>
<proteinExistence type="predicted"/>
<keyword evidence="3 7" id="KW-0963">Cytoplasm</keyword>
<protein>
    <recommendedName>
        <fullName evidence="2 7">Phospholipase A2</fullName>
        <ecNumber evidence="2 7">3.1.1.4</ecNumber>
    </recommendedName>
</protein>
<dbReference type="GO" id="GO:0005544">
    <property type="term" value="F:calcium-dependent phospholipid binding"/>
    <property type="evidence" value="ECO:0007669"/>
    <property type="project" value="TreeGrafter"/>
</dbReference>
<evidence type="ECO:0000313" key="10">
    <source>
        <dbReference type="Ensembl" id="ENSSPUP00000024093.1"/>
    </source>
</evidence>
<dbReference type="InterPro" id="IPR035892">
    <property type="entry name" value="C2_domain_sf"/>
</dbReference>
<dbReference type="PROSITE" id="PS50004">
    <property type="entry name" value="C2"/>
    <property type="match status" value="1"/>
</dbReference>
<dbReference type="InterPro" id="IPR002642">
    <property type="entry name" value="LysoPLipase_cat_dom"/>
</dbReference>
<feature type="domain" description="C2" evidence="8">
    <location>
        <begin position="4"/>
        <end position="123"/>
    </location>
</feature>
<comment type="catalytic activity">
    <reaction evidence="7">
        <text>a 1,2-diacyl-sn-glycero-3-phosphocholine + H2O = a 1-acyl-sn-glycero-3-phosphocholine + a fatty acid + H(+)</text>
        <dbReference type="Rhea" id="RHEA:15801"/>
        <dbReference type="ChEBI" id="CHEBI:15377"/>
        <dbReference type="ChEBI" id="CHEBI:15378"/>
        <dbReference type="ChEBI" id="CHEBI:28868"/>
        <dbReference type="ChEBI" id="CHEBI:57643"/>
        <dbReference type="ChEBI" id="CHEBI:58168"/>
        <dbReference type="EC" id="3.1.1.4"/>
    </reaction>
</comment>
<keyword evidence="5 6" id="KW-0443">Lipid metabolism</keyword>
<keyword evidence="6 7" id="KW-0442">Lipid degradation</keyword>
<dbReference type="PROSITE" id="PS51210">
    <property type="entry name" value="PLA2C"/>
    <property type="match status" value="1"/>
</dbReference>
<evidence type="ECO:0000256" key="4">
    <source>
        <dbReference type="ARBA" id="ARBA00022801"/>
    </source>
</evidence>
<dbReference type="GO" id="GO:0005509">
    <property type="term" value="F:calcium ion binding"/>
    <property type="evidence" value="ECO:0007669"/>
    <property type="project" value="TreeGrafter"/>
</dbReference>
<dbReference type="SUPFAM" id="SSF52151">
    <property type="entry name" value="FabD/lysophospholipase-like"/>
    <property type="match status" value="1"/>
</dbReference>
<dbReference type="OMA" id="FRFHCIK"/>
<evidence type="ECO:0000256" key="7">
    <source>
        <dbReference type="RuleBase" id="RU362102"/>
    </source>
</evidence>
<dbReference type="InterPro" id="IPR016035">
    <property type="entry name" value="Acyl_Trfase/lysoPLipase"/>
</dbReference>
<evidence type="ECO:0000256" key="5">
    <source>
        <dbReference type="ARBA" id="ARBA00023098"/>
    </source>
</evidence>
<dbReference type="Gene3D" id="3.40.1090.10">
    <property type="entry name" value="Cytosolic phospholipase A2 catalytic domain"/>
    <property type="match status" value="1"/>
</dbReference>
<dbReference type="GO" id="GO:0047498">
    <property type="term" value="F:calcium-dependent phospholipase A2 activity"/>
    <property type="evidence" value="ECO:0007669"/>
    <property type="project" value="TreeGrafter"/>
</dbReference>
<dbReference type="FunFam" id="3.40.1090.10:FF:000002">
    <property type="entry name" value="Phospholipase A2"/>
    <property type="match status" value="1"/>
</dbReference>
<keyword evidence="7" id="KW-0479">Metal-binding</keyword>
<dbReference type="GeneTree" id="ENSGT01030000234606"/>
<dbReference type="SMART" id="SM00022">
    <property type="entry name" value="PLAc"/>
    <property type="match status" value="1"/>
</dbReference>